<dbReference type="AlphaFoldDB" id="A0A0F9NHD2"/>
<dbReference type="Gene3D" id="3.30.230.30">
    <property type="entry name" value="Impact, N-terminal domain"/>
    <property type="match status" value="1"/>
</dbReference>
<dbReference type="InterPro" id="IPR023582">
    <property type="entry name" value="Impact"/>
</dbReference>
<evidence type="ECO:0000313" key="4">
    <source>
        <dbReference type="EMBL" id="KKN17369.1"/>
    </source>
</evidence>
<dbReference type="SUPFAM" id="SSF54980">
    <property type="entry name" value="EF-G C-terminal domain-like"/>
    <property type="match status" value="1"/>
</dbReference>
<dbReference type="InterPro" id="IPR015796">
    <property type="entry name" value="Impact_YigZ-like"/>
</dbReference>
<organism evidence="4">
    <name type="scientific">marine sediment metagenome</name>
    <dbReference type="NCBI Taxonomy" id="412755"/>
    <lineage>
        <taxon>unclassified sequences</taxon>
        <taxon>metagenomes</taxon>
        <taxon>ecological metagenomes</taxon>
    </lineage>
</organism>
<evidence type="ECO:0008006" key="5">
    <source>
        <dbReference type="Google" id="ProtNLM"/>
    </source>
</evidence>
<sequence length="195" mass="21460">MTNTHSQYTIAHATSVEYDIKKSRFIGMIAPASTEAEAIQHLQKLAAQHPQANHLAFAWRIRQADGFINERCHDAGEPSGTAGRPILAPLEGGAIINAVVGVIRYFGGVKLGTGGLTRAYGTSAKLAIDAATFTPWVEMVILQLDIDYSQLQTLEYQLNKCHGQIIDQQFTDRVQVTINLPIHEKSKIQQQFTGF</sequence>
<dbReference type="NCBIfam" id="TIGR00257">
    <property type="entry name" value="IMPACT_YIGZ"/>
    <property type="match status" value="1"/>
</dbReference>
<dbReference type="PANTHER" id="PTHR16301:SF20">
    <property type="entry name" value="IMPACT FAMILY MEMBER YIGZ"/>
    <property type="match status" value="1"/>
</dbReference>
<reference evidence="4" key="1">
    <citation type="journal article" date="2015" name="Nature">
        <title>Complex archaea that bridge the gap between prokaryotes and eukaryotes.</title>
        <authorList>
            <person name="Spang A."/>
            <person name="Saw J.H."/>
            <person name="Jorgensen S.L."/>
            <person name="Zaremba-Niedzwiedzka K."/>
            <person name="Martijn J."/>
            <person name="Lind A.E."/>
            <person name="van Eijk R."/>
            <person name="Schleper C."/>
            <person name="Guy L."/>
            <person name="Ettema T.J."/>
        </authorList>
    </citation>
    <scope>NUCLEOTIDE SEQUENCE</scope>
</reference>
<feature type="domain" description="Impact N-terminal" evidence="2">
    <location>
        <begin position="21"/>
        <end position="128"/>
    </location>
</feature>
<dbReference type="SUPFAM" id="SSF54211">
    <property type="entry name" value="Ribosomal protein S5 domain 2-like"/>
    <property type="match status" value="1"/>
</dbReference>
<dbReference type="EMBL" id="LAZR01003528">
    <property type="protein sequence ID" value="KKN17369.1"/>
    <property type="molecule type" value="Genomic_DNA"/>
</dbReference>
<dbReference type="InterPro" id="IPR035647">
    <property type="entry name" value="EFG_III/V"/>
</dbReference>
<comment type="caution">
    <text evidence="4">The sequence shown here is derived from an EMBL/GenBank/DDBJ whole genome shotgun (WGS) entry which is preliminary data.</text>
</comment>
<dbReference type="PANTHER" id="PTHR16301">
    <property type="entry name" value="IMPACT-RELATED"/>
    <property type="match status" value="1"/>
</dbReference>
<dbReference type="InterPro" id="IPR015269">
    <property type="entry name" value="UPF0029_Impact_C"/>
</dbReference>
<dbReference type="InterPro" id="IPR001498">
    <property type="entry name" value="Impact_N"/>
</dbReference>
<dbReference type="Pfam" id="PF09186">
    <property type="entry name" value="DUF1949"/>
    <property type="match status" value="1"/>
</dbReference>
<evidence type="ECO:0000256" key="1">
    <source>
        <dbReference type="ARBA" id="ARBA00007665"/>
    </source>
</evidence>
<proteinExistence type="inferred from homology"/>
<comment type="similarity">
    <text evidence="1">Belongs to the IMPACT family.</text>
</comment>
<accession>A0A0F9NHD2</accession>
<dbReference type="Gene3D" id="3.30.70.240">
    <property type="match status" value="1"/>
</dbReference>
<dbReference type="GO" id="GO:0005737">
    <property type="term" value="C:cytoplasm"/>
    <property type="evidence" value="ECO:0007669"/>
    <property type="project" value="TreeGrafter"/>
</dbReference>
<evidence type="ECO:0000259" key="3">
    <source>
        <dbReference type="Pfam" id="PF09186"/>
    </source>
</evidence>
<dbReference type="GO" id="GO:0006446">
    <property type="term" value="P:regulation of translational initiation"/>
    <property type="evidence" value="ECO:0007669"/>
    <property type="project" value="TreeGrafter"/>
</dbReference>
<dbReference type="InterPro" id="IPR036956">
    <property type="entry name" value="Impact_N_sf"/>
</dbReference>
<dbReference type="Pfam" id="PF01205">
    <property type="entry name" value="Impact_N"/>
    <property type="match status" value="1"/>
</dbReference>
<protein>
    <recommendedName>
        <fullName evidence="5">Impact N-terminal domain-containing protein</fullName>
    </recommendedName>
</protein>
<evidence type="ECO:0000259" key="2">
    <source>
        <dbReference type="Pfam" id="PF01205"/>
    </source>
</evidence>
<dbReference type="InterPro" id="IPR020568">
    <property type="entry name" value="Ribosomal_Su5_D2-typ_SF"/>
</dbReference>
<feature type="domain" description="UPF0029" evidence="3">
    <location>
        <begin position="144"/>
        <end position="193"/>
    </location>
</feature>
<gene>
    <name evidence="4" type="ORF">LCGC14_0966460</name>
</gene>
<name>A0A0F9NHD2_9ZZZZ</name>